<dbReference type="Gene3D" id="3.10.490.10">
    <property type="entry name" value="Gamma-glutamyl cyclotransferase-like"/>
    <property type="match status" value="1"/>
</dbReference>
<proteinExistence type="predicted"/>
<sequence>MDVFVYGTLVQAQTAAAVLDEFEYLGPATVTGLHRVEGRYPTLAPGGSVSGRLLRTAERDALDRYEGVDSNLYVRCTLPVETGETDETDEADGASDTVECYLGDPAPLDAPVEWPGDGTFEERVRRYCRDERVVVRRE</sequence>
<evidence type="ECO:0000313" key="2">
    <source>
        <dbReference type="EMBL" id="MBV0925844.1"/>
    </source>
</evidence>
<organism evidence="2 3">
    <name type="scientific">Haloarcula limicola</name>
    <dbReference type="NCBI Taxonomy" id="1429915"/>
    <lineage>
        <taxon>Archaea</taxon>
        <taxon>Methanobacteriati</taxon>
        <taxon>Methanobacteriota</taxon>
        <taxon>Stenosarchaea group</taxon>
        <taxon>Halobacteria</taxon>
        <taxon>Halobacteriales</taxon>
        <taxon>Haloarculaceae</taxon>
        <taxon>Haloarcula</taxon>
    </lineage>
</organism>
<evidence type="ECO:0000259" key="1">
    <source>
        <dbReference type="Pfam" id="PF06094"/>
    </source>
</evidence>
<dbReference type="SUPFAM" id="SSF110857">
    <property type="entry name" value="Gamma-glutamyl cyclotransferase-like"/>
    <property type="match status" value="1"/>
</dbReference>
<dbReference type="InterPro" id="IPR013024">
    <property type="entry name" value="GGCT-like"/>
</dbReference>
<comment type="caution">
    <text evidence="2">The sequence shown here is derived from an EMBL/GenBank/DDBJ whole genome shotgun (WGS) entry which is preliminary data.</text>
</comment>
<accession>A0A8J8C647</accession>
<dbReference type="Proteomes" id="UP000766550">
    <property type="component" value="Unassembled WGS sequence"/>
</dbReference>
<keyword evidence="3" id="KW-1185">Reference proteome</keyword>
<dbReference type="EMBL" id="JAHQXF010000003">
    <property type="protein sequence ID" value="MBV0925844.1"/>
    <property type="molecule type" value="Genomic_DNA"/>
</dbReference>
<dbReference type="Pfam" id="PF06094">
    <property type="entry name" value="GGACT"/>
    <property type="match status" value="1"/>
</dbReference>
<dbReference type="CDD" id="cd06661">
    <property type="entry name" value="GGCT_like"/>
    <property type="match status" value="1"/>
</dbReference>
<name>A0A8J8C647_9EURY</name>
<gene>
    <name evidence="2" type="ORF">KTS45_16695</name>
</gene>
<dbReference type="InterPro" id="IPR009288">
    <property type="entry name" value="AIG2-like_dom"/>
</dbReference>
<feature type="domain" description="Gamma-glutamylcyclotransferase AIG2-like" evidence="1">
    <location>
        <begin position="3"/>
        <end position="102"/>
    </location>
</feature>
<evidence type="ECO:0000313" key="3">
    <source>
        <dbReference type="Proteomes" id="UP000766550"/>
    </source>
</evidence>
<protein>
    <submittedName>
        <fullName evidence="2">Gamma-glutamylcyclotransferase</fullName>
    </submittedName>
</protein>
<dbReference type="AlphaFoldDB" id="A0A8J8C647"/>
<reference evidence="2 3" key="1">
    <citation type="submission" date="2021-06" db="EMBL/GenBank/DDBJ databases">
        <title>New haloarchaea isolates fom saline soil.</title>
        <authorList>
            <person name="Duran-Viseras A."/>
            <person name="Sanchez-Porro C.S."/>
            <person name="Ventosa A."/>
        </authorList>
    </citation>
    <scope>NUCLEOTIDE SEQUENCE [LARGE SCALE GENOMIC DNA]</scope>
    <source>
        <strain evidence="2 3">JCM 183640</strain>
    </source>
</reference>
<dbReference type="RefSeq" id="WP_162318935.1">
    <property type="nucleotide sequence ID" value="NZ_JAHQXF010000003.1"/>
</dbReference>
<dbReference type="OrthoDB" id="198684at2157"/>
<dbReference type="InterPro" id="IPR036568">
    <property type="entry name" value="GGCT-like_sf"/>
</dbReference>